<comment type="caution">
    <text evidence="3">The sequence shown here is derived from an EMBL/GenBank/DDBJ whole genome shotgun (WGS) entry which is preliminary data.</text>
</comment>
<dbReference type="InterPro" id="IPR000253">
    <property type="entry name" value="FHA_dom"/>
</dbReference>
<feature type="transmembrane region" description="Helical" evidence="1">
    <location>
        <begin position="33"/>
        <end position="51"/>
    </location>
</feature>
<reference evidence="4" key="1">
    <citation type="submission" date="2016-01" db="EMBL/GenBank/DDBJ databases">
        <authorList>
            <person name="Mitreva M."/>
            <person name="Pepin K.H."/>
            <person name="Mihindukulasuriya K.A."/>
            <person name="Fulton R."/>
            <person name="Fronick C."/>
            <person name="O'Laughlin M."/>
            <person name="Miner T."/>
            <person name="Herter B."/>
            <person name="Rosa B.A."/>
            <person name="Cordes M."/>
            <person name="Tomlinson C."/>
            <person name="Wollam A."/>
            <person name="Palsikar V.B."/>
            <person name="Mardis E.R."/>
            <person name="Wilson R.K."/>
        </authorList>
    </citation>
    <scope>NUCLEOTIDE SEQUENCE [LARGE SCALE GENOMIC DNA]</scope>
    <source>
        <strain evidence="4">DNF00896</strain>
    </source>
</reference>
<dbReference type="InterPro" id="IPR008984">
    <property type="entry name" value="SMAD_FHA_dom_sf"/>
</dbReference>
<dbReference type="PATRIC" id="fig|467210.3.peg.1529"/>
<dbReference type="Proteomes" id="UP000070394">
    <property type="component" value="Unassembled WGS sequence"/>
</dbReference>
<keyword evidence="4" id="KW-1185">Reference proteome</keyword>
<dbReference type="PROSITE" id="PS50006">
    <property type="entry name" value="FHA_DOMAIN"/>
    <property type="match status" value="1"/>
</dbReference>
<feature type="domain" description="FHA" evidence="2">
    <location>
        <begin position="90"/>
        <end position="146"/>
    </location>
</feature>
<dbReference type="Pfam" id="PF00498">
    <property type="entry name" value="FHA"/>
    <property type="match status" value="1"/>
</dbReference>
<keyword evidence="1" id="KW-0812">Transmembrane</keyword>
<dbReference type="OrthoDB" id="2473431at2"/>
<dbReference type="RefSeq" id="WP_060931278.1">
    <property type="nucleotide sequence ID" value="NZ_KQ959831.1"/>
</dbReference>
<name>A0A133ZNZ0_9FIRM</name>
<dbReference type="STRING" id="467210.HMPREF1866_01544"/>
<organism evidence="3 4">
    <name type="scientific">Lachnoanaerobaculum saburreum</name>
    <dbReference type="NCBI Taxonomy" id="467210"/>
    <lineage>
        <taxon>Bacteria</taxon>
        <taxon>Bacillati</taxon>
        <taxon>Bacillota</taxon>
        <taxon>Clostridia</taxon>
        <taxon>Lachnospirales</taxon>
        <taxon>Lachnospiraceae</taxon>
        <taxon>Lachnoanaerobaculum</taxon>
    </lineage>
</organism>
<dbReference type="EMBL" id="LSDA01000095">
    <property type="protein sequence ID" value="KXB57149.1"/>
    <property type="molecule type" value="Genomic_DNA"/>
</dbReference>
<evidence type="ECO:0000259" key="2">
    <source>
        <dbReference type="PROSITE" id="PS50006"/>
    </source>
</evidence>
<proteinExistence type="predicted"/>
<dbReference type="AlphaFoldDB" id="A0A133ZNZ0"/>
<evidence type="ECO:0000256" key="1">
    <source>
        <dbReference type="SAM" id="Phobius"/>
    </source>
</evidence>
<feature type="transmembrane region" description="Helical" evidence="1">
    <location>
        <begin position="7"/>
        <end position="27"/>
    </location>
</feature>
<keyword evidence="1" id="KW-0472">Membrane</keyword>
<evidence type="ECO:0000313" key="4">
    <source>
        <dbReference type="Proteomes" id="UP000070394"/>
    </source>
</evidence>
<accession>A0A133ZNZ0</accession>
<dbReference type="CDD" id="cd00060">
    <property type="entry name" value="FHA"/>
    <property type="match status" value="1"/>
</dbReference>
<dbReference type="SUPFAM" id="SSF49879">
    <property type="entry name" value="SMAD/FHA domain"/>
    <property type="match status" value="1"/>
</dbReference>
<protein>
    <submittedName>
        <fullName evidence="3">FHA domain protein</fullName>
    </submittedName>
</protein>
<evidence type="ECO:0000313" key="3">
    <source>
        <dbReference type="EMBL" id="KXB57149.1"/>
    </source>
</evidence>
<dbReference type="Gene3D" id="2.60.200.20">
    <property type="match status" value="1"/>
</dbReference>
<keyword evidence="1" id="KW-1133">Transmembrane helix</keyword>
<gene>
    <name evidence="3" type="ORF">HMPREF1866_01544</name>
</gene>
<sequence>MNKKCLIDILGITMAILCAIITGIFGRAWNGGYIFYMFSFLVSGSLIYFLIKDFSLKREKIQDTFLSELVLLSEENTVIRSWSILGKNSVVIGKKNREEDIDIDLCDTAFGGTVSDIHAVLNYVEGLWYIEDMQSKNGTQIKGFLEDKLYNIRDGQSRLVKNDYIFIGLNKLQIR</sequence>